<dbReference type="PROSITE" id="PS50949">
    <property type="entry name" value="HTH_GNTR"/>
    <property type="match status" value="1"/>
</dbReference>
<dbReference type="InterPro" id="IPR012318">
    <property type="entry name" value="HTH_CRP"/>
</dbReference>
<dbReference type="Gene3D" id="1.10.10.10">
    <property type="entry name" value="Winged helix-like DNA-binding domain superfamily/Winged helix DNA-binding domain"/>
    <property type="match status" value="1"/>
</dbReference>
<feature type="domain" description="HTH gntR-type" evidence="6">
    <location>
        <begin position="13"/>
        <end position="81"/>
    </location>
</feature>
<dbReference type="AlphaFoldDB" id="A0A6B3RR69"/>
<dbReference type="Gene3D" id="3.40.640.10">
    <property type="entry name" value="Type I PLP-dependent aspartate aminotransferase-like (Major domain)"/>
    <property type="match status" value="1"/>
</dbReference>
<keyword evidence="7" id="KW-0808">Transferase</keyword>
<dbReference type="SMART" id="SM00345">
    <property type="entry name" value="HTH_GNTR"/>
    <property type="match status" value="1"/>
</dbReference>
<dbReference type="GO" id="GO:0003677">
    <property type="term" value="F:DNA binding"/>
    <property type="evidence" value="ECO:0007669"/>
    <property type="project" value="UniProtKB-KW"/>
</dbReference>
<sequence>MTNWMPNPATLSRPAYLALADQFARAIEGGALPAGTRLLPHRKLADSLGLSVQTVSRAYDELIRRGLVAGEVGRGSFVLDQTQDARQPYLPERPGEVIDLSILKPVVDATHFNRLRSGFAWLAENMAAPSALSFRPNMVMPFHRAVAADWLMRQGVPADQAGIAVTNGATPAITAAVMAVVPPGAGLAAAALTHHTMKPLCSYLGLHLEGVAIDGAGMLPAALDDLARKGAVRAVYVQPNIINPLAVMMPESRRAELVAVARRHDLAIIENDILNVMIPDRVATFAALAPERTLYICGFTKITVPGLRLAYLHAPARHATAVANRHLVANWMATPPMVDLLSQWIKDGTVAALAAWQAEAMLERHRVAAAALGSLMPECHANSLHLWMRLPEAWTEERFVEQARLLGVAVAAGAAFRASDKGRNQAIRISLGSTRAEDLQRGLSVIAGLLRDVPEALLPTI</sequence>
<dbReference type="SMART" id="SM00419">
    <property type="entry name" value="HTH_CRP"/>
    <property type="match status" value="1"/>
</dbReference>
<dbReference type="InterPro" id="IPR004839">
    <property type="entry name" value="Aminotransferase_I/II_large"/>
</dbReference>
<dbReference type="SUPFAM" id="SSF53383">
    <property type="entry name" value="PLP-dependent transferases"/>
    <property type="match status" value="1"/>
</dbReference>
<dbReference type="RefSeq" id="WP_164609578.1">
    <property type="nucleotide sequence ID" value="NZ_JAAIKE010000001.1"/>
</dbReference>
<dbReference type="EMBL" id="JAAIKE010000001">
    <property type="protein sequence ID" value="NEX45602.1"/>
    <property type="molecule type" value="Genomic_DNA"/>
</dbReference>
<dbReference type="PANTHER" id="PTHR46577:SF1">
    <property type="entry name" value="HTH-TYPE TRANSCRIPTIONAL REGULATORY PROTEIN GABR"/>
    <property type="match status" value="1"/>
</dbReference>
<organism evidence="7 8">
    <name type="scientific">Pseudotabrizicola algicola</name>
    <dbReference type="NCBI Taxonomy" id="2709381"/>
    <lineage>
        <taxon>Bacteria</taxon>
        <taxon>Pseudomonadati</taxon>
        <taxon>Pseudomonadota</taxon>
        <taxon>Alphaproteobacteria</taxon>
        <taxon>Rhodobacterales</taxon>
        <taxon>Paracoccaceae</taxon>
        <taxon>Pseudotabrizicola</taxon>
    </lineage>
</organism>
<dbReference type="InterPro" id="IPR015421">
    <property type="entry name" value="PyrdxlP-dep_Trfase_major"/>
</dbReference>
<gene>
    <name evidence="7" type="ORF">G3572_05255</name>
</gene>
<name>A0A6B3RR69_9RHOB</name>
<reference evidence="7 8" key="1">
    <citation type="submission" date="2020-02" db="EMBL/GenBank/DDBJ databases">
        <title>Rhodobacter algicola sp. nov., isolated from microalga culture.</title>
        <authorList>
            <person name="Park C.-Y."/>
        </authorList>
    </citation>
    <scope>NUCLEOTIDE SEQUENCE [LARGE SCALE GENOMIC DNA]</scope>
    <source>
        <strain evidence="7 8">ETT8</strain>
    </source>
</reference>
<accession>A0A6B3RR69</accession>
<keyword evidence="8" id="KW-1185">Reference proteome</keyword>
<dbReference type="InterPro" id="IPR051446">
    <property type="entry name" value="HTH_trans_reg/aminotransferase"/>
</dbReference>
<comment type="caution">
    <text evidence="7">The sequence shown here is derived from an EMBL/GenBank/DDBJ whole genome shotgun (WGS) entry which is preliminary data.</text>
</comment>
<proteinExistence type="inferred from homology"/>
<dbReference type="CDD" id="cd00609">
    <property type="entry name" value="AAT_like"/>
    <property type="match status" value="1"/>
</dbReference>
<evidence type="ECO:0000256" key="4">
    <source>
        <dbReference type="ARBA" id="ARBA00023125"/>
    </source>
</evidence>
<dbReference type="Pfam" id="PF00155">
    <property type="entry name" value="Aminotran_1_2"/>
    <property type="match status" value="1"/>
</dbReference>
<dbReference type="Pfam" id="PF00392">
    <property type="entry name" value="GntR"/>
    <property type="match status" value="1"/>
</dbReference>
<evidence type="ECO:0000256" key="2">
    <source>
        <dbReference type="ARBA" id="ARBA00022898"/>
    </source>
</evidence>
<keyword evidence="7" id="KW-0032">Aminotransferase</keyword>
<dbReference type="Gene3D" id="3.90.1150.10">
    <property type="entry name" value="Aspartate Aminotransferase, domain 1"/>
    <property type="match status" value="1"/>
</dbReference>
<evidence type="ECO:0000256" key="1">
    <source>
        <dbReference type="ARBA" id="ARBA00005384"/>
    </source>
</evidence>
<dbReference type="CDD" id="cd07377">
    <property type="entry name" value="WHTH_GntR"/>
    <property type="match status" value="1"/>
</dbReference>
<dbReference type="InterPro" id="IPR036388">
    <property type="entry name" value="WH-like_DNA-bd_sf"/>
</dbReference>
<dbReference type="InterPro" id="IPR000524">
    <property type="entry name" value="Tscrpt_reg_HTH_GntR"/>
</dbReference>
<evidence type="ECO:0000259" key="6">
    <source>
        <dbReference type="PROSITE" id="PS50949"/>
    </source>
</evidence>
<evidence type="ECO:0000313" key="8">
    <source>
        <dbReference type="Proteomes" id="UP000481421"/>
    </source>
</evidence>
<dbReference type="GO" id="GO:0008483">
    <property type="term" value="F:transaminase activity"/>
    <property type="evidence" value="ECO:0007669"/>
    <property type="project" value="UniProtKB-KW"/>
</dbReference>
<dbReference type="PANTHER" id="PTHR46577">
    <property type="entry name" value="HTH-TYPE TRANSCRIPTIONAL REGULATORY PROTEIN GABR"/>
    <property type="match status" value="1"/>
</dbReference>
<dbReference type="InterPro" id="IPR036390">
    <property type="entry name" value="WH_DNA-bd_sf"/>
</dbReference>
<evidence type="ECO:0000313" key="7">
    <source>
        <dbReference type="EMBL" id="NEX45602.1"/>
    </source>
</evidence>
<evidence type="ECO:0000256" key="5">
    <source>
        <dbReference type="ARBA" id="ARBA00023163"/>
    </source>
</evidence>
<dbReference type="GO" id="GO:0030170">
    <property type="term" value="F:pyridoxal phosphate binding"/>
    <property type="evidence" value="ECO:0007669"/>
    <property type="project" value="InterPro"/>
</dbReference>
<keyword evidence="2" id="KW-0663">Pyridoxal phosphate</keyword>
<evidence type="ECO:0000256" key="3">
    <source>
        <dbReference type="ARBA" id="ARBA00023015"/>
    </source>
</evidence>
<dbReference type="SUPFAM" id="SSF46785">
    <property type="entry name" value="Winged helix' DNA-binding domain"/>
    <property type="match status" value="1"/>
</dbReference>
<dbReference type="InterPro" id="IPR015424">
    <property type="entry name" value="PyrdxlP-dep_Trfase"/>
</dbReference>
<comment type="similarity">
    <text evidence="1">In the C-terminal section; belongs to the class-I pyridoxal-phosphate-dependent aminotransferase family.</text>
</comment>
<keyword evidence="4" id="KW-0238">DNA-binding</keyword>
<dbReference type="GO" id="GO:0003700">
    <property type="term" value="F:DNA-binding transcription factor activity"/>
    <property type="evidence" value="ECO:0007669"/>
    <property type="project" value="InterPro"/>
</dbReference>
<keyword evidence="3" id="KW-0805">Transcription regulation</keyword>
<dbReference type="Proteomes" id="UP000481421">
    <property type="component" value="Unassembled WGS sequence"/>
</dbReference>
<dbReference type="InterPro" id="IPR015422">
    <property type="entry name" value="PyrdxlP-dep_Trfase_small"/>
</dbReference>
<keyword evidence="5" id="KW-0804">Transcription</keyword>
<protein>
    <submittedName>
        <fullName evidence="7">PLP-dependent aminotransferase family protein</fullName>
    </submittedName>
</protein>